<evidence type="ECO:0000313" key="5">
    <source>
        <dbReference type="EMBL" id="SDB32508.1"/>
    </source>
</evidence>
<evidence type="ECO:0000313" key="6">
    <source>
        <dbReference type="Proteomes" id="UP000182508"/>
    </source>
</evidence>
<dbReference type="EMBL" id="FMXP01000022">
    <property type="protein sequence ID" value="SDB32508.1"/>
    <property type="molecule type" value="Genomic_DNA"/>
</dbReference>
<keyword evidence="3" id="KW-0472">Membrane</keyword>
<feature type="transmembrane region" description="Helical" evidence="3">
    <location>
        <begin position="21"/>
        <end position="44"/>
    </location>
</feature>
<dbReference type="PANTHER" id="PTHR33308">
    <property type="entry name" value="PEPTIDOGLYCAN HYDROLASE FLGJ"/>
    <property type="match status" value="1"/>
</dbReference>
<sequence length="213" mass="23856">MAKGYKKRKVKKYTYKKRKKQLPQWVLVAIGAISVVGILMGFLIDDSLSQESAPLYLEESYSQTNETFIDAIGETARQIAAENDLYASVMIAQAILESDHGQSALSQPPYYNYFGIKGDYFGNSVIFPTLEDDGTGATYSIDAPFRAYSNPTDSLQDYANLLQNPLYLPTHKSQTQNYQEATAALTGTYATDTSYNLKLNELIAFYQLTDFDH</sequence>
<evidence type="ECO:0000256" key="3">
    <source>
        <dbReference type="SAM" id="Phobius"/>
    </source>
</evidence>
<dbReference type="RefSeq" id="WP_018165771.1">
    <property type="nucleotide sequence ID" value="NZ_FMXP01000022.1"/>
</dbReference>
<dbReference type="InterPro" id="IPR002901">
    <property type="entry name" value="MGlyc_endo_b_GlcNAc-like_dom"/>
</dbReference>
<dbReference type="eggNOG" id="COG1705">
    <property type="taxonomic scope" value="Bacteria"/>
</dbReference>
<dbReference type="Pfam" id="PF01832">
    <property type="entry name" value="Glucosaminidase"/>
    <property type="match status" value="1"/>
</dbReference>
<dbReference type="Gene3D" id="4.10.80.30">
    <property type="entry name" value="DNA polymerase, domain 6"/>
    <property type="match status" value="1"/>
</dbReference>
<name>A0A1G6CHU7_9STRE</name>
<dbReference type="Proteomes" id="UP000182508">
    <property type="component" value="Unassembled WGS sequence"/>
</dbReference>
<evidence type="ECO:0000259" key="4">
    <source>
        <dbReference type="SMART" id="SM00047"/>
    </source>
</evidence>
<keyword evidence="6" id="KW-1185">Reference proteome</keyword>
<evidence type="ECO:0000256" key="2">
    <source>
        <dbReference type="ARBA" id="ARBA00022801"/>
    </source>
</evidence>
<reference evidence="5 6" key="1">
    <citation type="submission" date="2016-10" db="EMBL/GenBank/DDBJ databases">
        <authorList>
            <person name="de Groot N.N."/>
        </authorList>
    </citation>
    <scope>NUCLEOTIDE SEQUENCE [LARGE SCALE GENOMIC DNA]</scope>
    <source>
        <strain evidence="5 6">A-4</strain>
    </source>
</reference>
<keyword evidence="2 5" id="KW-0378">Hydrolase</keyword>
<protein>
    <submittedName>
        <fullName evidence="5">Flagellum-specific peptidoglycan hydrolase FlgJ</fullName>
    </submittedName>
</protein>
<proteinExistence type="inferred from homology"/>
<feature type="domain" description="Mannosyl-glycoprotein endo-beta-N-acetylglucosamidase-like" evidence="4">
    <location>
        <begin position="58"/>
        <end position="212"/>
    </location>
</feature>
<accession>A0A1G6CHU7</accession>
<comment type="similarity">
    <text evidence="1">Belongs to the glycosyl hydrolase 73 family.</text>
</comment>
<keyword evidence="3" id="KW-1133">Transmembrane helix</keyword>
<dbReference type="AlphaFoldDB" id="A0A1G6CHU7"/>
<dbReference type="GO" id="GO:0004040">
    <property type="term" value="F:amidase activity"/>
    <property type="evidence" value="ECO:0007669"/>
    <property type="project" value="InterPro"/>
</dbReference>
<dbReference type="SMART" id="SM00047">
    <property type="entry name" value="LYZ2"/>
    <property type="match status" value="1"/>
</dbReference>
<dbReference type="PANTHER" id="PTHR33308:SF9">
    <property type="entry name" value="PEPTIDOGLYCAN HYDROLASE FLGJ"/>
    <property type="match status" value="1"/>
</dbReference>
<dbReference type="STRING" id="439219.SAMN02910293_01615"/>
<keyword evidence="3" id="KW-0812">Transmembrane</keyword>
<dbReference type="InterPro" id="IPR051056">
    <property type="entry name" value="Glycosyl_Hydrolase_73"/>
</dbReference>
<organism evidence="5 6">
    <name type="scientific">Streptococcus henryi</name>
    <dbReference type="NCBI Taxonomy" id="439219"/>
    <lineage>
        <taxon>Bacteria</taxon>
        <taxon>Bacillati</taxon>
        <taxon>Bacillota</taxon>
        <taxon>Bacilli</taxon>
        <taxon>Lactobacillales</taxon>
        <taxon>Streptococcaceae</taxon>
        <taxon>Streptococcus</taxon>
    </lineage>
</organism>
<dbReference type="Gene3D" id="1.10.530.10">
    <property type="match status" value="1"/>
</dbReference>
<evidence type="ECO:0000256" key="1">
    <source>
        <dbReference type="ARBA" id="ARBA00010266"/>
    </source>
</evidence>
<gene>
    <name evidence="5" type="ORF">SAMN02910293_01615</name>
</gene>